<dbReference type="InterPro" id="IPR018194">
    <property type="entry name" value="Ni-dep_hyd_lsu_Ni_BS"/>
</dbReference>
<feature type="non-terminal residue" evidence="6">
    <location>
        <position position="1"/>
    </location>
</feature>
<proteinExistence type="inferred from homology"/>
<keyword evidence="3" id="KW-0533">Nickel</keyword>
<organism evidence="6">
    <name type="scientific">marine sediment metagenome</name>
    <dbReference type="NCBI Taxonomy" id="412755"/>
    <lineage>
        <taxon>unclassified sequences</taxon>
        <taxon>metagenomes</taxon>
        <taxon>ecological metagenomes</taxon>
    </lineage>
</organism>
<keyword evidence="4" id="KW-0479">Metal-binding</keyword>
<evidence type="ECO:0000313" key="6">
    <source>
        <dbReference type="EMBL" id="GAH48054.1"/>
    </source>
</evidence>
<evidence type="ECO:0000256" key="5">
    <source>
        <dbReference type="ARBA" id="ARBA00023002"/>
    </source>
</evidence>
<sequence>DGKLASSKAGVIDIHDYEQFLHERCVEHSTAKHAYNVDDSFAVGALARFNNNHAQLNDRGKDAAEMLGLTAPCHNPYANNFAQVVEVAHCYAECLKLVDQLLGMDLTEDNVYPKVAPKAGRGIGLVEVPRGLLVHDYIYDADGVCTKANCMIPTAMNLANVDCDMQTYVPQVIATRSQDQIAHDLEMLVRAYDPCISCSVHLLKVQWT</sequence>
<gene>
    <name evidence="6" type="ORF">S03H2_37263</name>
</gene>
<dbReference type="EMBL" id="BARU01022919">
    <property type="protein sequence ID" value="GAH48054.1"/>
    <property type="molecule type" value="Genomic_DNA"/>
</dbReference>
<evidence type="ECO:0008006" key="7">
    <source>
        <dbReference type="Google" id="ProtNLM"/>
    </source>
</evidence>
<evidence type="ECO:0000256" key="1">
    <source>
        <dbReference type="ARBA" id="ARBA00001967"/>
    </source>
</evidence>
<dbReference type="AlphaFoldDB" id="X1H2H7"/>
<name>X1H2H7_9ZZZZ</name>
<dbReference type="GO" id="GO:0008901">
    <property type="term" value="F:ferredoxin hydrogenase activity"/>
    <property type="evidence" value="ECO:0007669"/>
    <property type="project" value="InterPro"/>
</dbReference>
<accession>X1H2H7</accession>
<dbReference type="PANTHER" id="PTHR43600">
    <property type="entry name" value="COENZYME F420 HYDROGENASE, SUBUNIT ALPHA"/>
    <property type="match status" value="1"/>
</dbReference>
<evidence type="ECO:0000256" key="4">
    <source>
        <dbReference type="ARBA" id="ARBA00022723"/>
    </source>
</evidence>
<evidence type="ECO:0000256" key="3">
    <source>
        <dbReference type="ARBA" id="ARBA00022596"/>
    </source>
</evidence>
<comment type="caution">
    <text evidence="6">The sequence shown here is derived from an EMBL/GenBank/DDBJ whole genome shotgun (WGS) entry which is preliminary data.</text>
</comment>
<dbReference type="Pfam" id="PF00374">
    <property type="entry name" value="NiFeSe_Hases"/>
    <property type="match status" value="1"/>
</dbReference>
<protein>
    <recommendedName>
        <fullName evidence="7">Ni/Fe hydrogenase subunit alpha</fullName>
    </recommendedName>
</protein>
<comment type="similarity">
    <text evidence="2">Belongs to the [NiFe]/[NiFeSe] hydrogenase large subunit family.</text>
</comment>
<reference evidence="6" key="1">
    <citation type="journal article" date="2014" name="Front. Microbiol.">
        <title>High frequency of phylogenetically diverse reductive dehalogenase-homologous genes in deep subseafloor sedimentary metagenomes.</title>
        <authorList>
            <person name="Kawai M."/>
            <person name="Futagami T."/>
            <person name="Toyoda A."/>
            <person name="Takaki Y."/>
            <person name="Nishi S."/>
            <person name="Hori S."/>
            <person name="Arai W."/>
            <person name="Tsubouchi T."/>
            <person name="Morono Y."/>
            <person name="Uchiyama I."/>
            <person name="Ito T."/>
            <person name="Fujiyama A."/>
            <person name="Inagaki F."/>
            <person name="Takami H."/>
        </authorList>
    </citation>
    <scope>NUCLEOTIDE SEQUENCE</scope>
    <source>
        <strain evidence="6">Expedition CK06-06</strain>
    </source>
</reference>
<dbReference type="Gene3D" id="1.10.645.10">
    <property type="entry name" value="Cytochrome-c3 Hydrogenase, chain B"/>
    <property type="match status" value="1"/>
</dbReference>
<dbReference type="PROSITE" id="PS00508">
    <property type="entry name" value="NI_HGENASE_L_2"/>
    <property type="match status" value="1"/>
</dbReference>
<dbReference type="PANTHER" id="PTHR43600:SF2">
    <property type="entry name" value="F420-NON-REDUCING HYDROGENASE VHU SUBUNIT A"/>
    <property type="match status" value="1"/>
</dbReference>
<comment type="cofactor">
    <cofactor evidence="1">
        <name>Ni(2+)</name>
        <dbReference type="ChEBI" id="CHEBI:49786"/>
    </cofactor>
</comment>
<dbReference type="InterPro" id="IPR029014">
    <property type="entry name" value="NiFe-Hase_large"/>
</dbReference>
<evidence type="ECO:0000256" key="2">
    <source>
        <dbReference type="ARBA" id="ARBA00009292"/>
    </source>
</evidence>
<dbReference type="InterPro" id="IPR001501">
    <property type="entry name" value="Ni-dep_hyd_lsu"/>
</dbReference>
<dbReference type="SUPFAM" id="SSF56762">
    <property type="entry name" value="HydB/Nqo4-like"/>
    <property type="match status" value="1"/>
</dbReference>
<dbReference type="GO" id="GO:0016151">
    <property type="term" value="F:nickel cation binding"/>
    <property type="evidence" value="ECO:0007669"/>
    <property type="project" value="InterPro"/>
</dbReference>
<keyword evidence="5" id="KW-0560">Oxidoreductase</keyword>